<accession>A0ABY8N8D2</accession>
<keyword evidence="1" id="KW-0677">Repeat</keyword>
<protein>
    <submittedName>
        <fullName evidence="3">C13 family peptidase</fullName>
    </submittedName>
</protein>
<reference evidence="3 4" key="1">
    <citation type="submission" date="2023-02" db="EMBL/GenBank/DDBJ databases">
        <title>Description and genomic characterization of Microbulbifer bruguierae sp. nov., isolated from the sediment of mangrove plant Bruguiera sexangula.</title>
        <authorList>
            <person name="Long M."/>
        </authorList>
    </citation>
    <scope>NUCLEOTIDE SEQUENCE [LARGE SCALE GENOMIC DNA]</scope>
    <source>
        <strain evidence="3 4">H12</strain>
    </source>
</reference>
<evidence type="ECO:0000256" key="1">
    <source>
        <dbReference type="ARBA" id="ARBA00022737"/>
    </source>
</evidence>
<proteinExistence type="predicted"/>
<dbReference type="SUPFAM" id="SSF52129">
    <property type="entry name" value="Caspase-like"/>
    <property type="match status" value="1"/>
</dbReference>
<organism evidence="3 4">
    <name type="scientific">Microbulbifer bruguierae</name>
    <dbReference type="NCBI Taxonomy" id="3029061"/>
    <lineage>
        <taxon>Bacteria</taxon>
        <taxon>Pseudomonadati</taxon>
        <taxon>Pseudomonadota</taxon>
        <taxon>Gammaproteobacteria</taxon>
        <taxon>Cellvibrionales</taxon>
        <taxon>Microbulbiferaceae</taxon>
        <taxon>Microbulbifer</taxon>
    </lineage>
</organism>
<dbReference type="Pfam" id="PF02493">
    <property type="entry name" value="MORN"/>
    <property type="match status" value="4"/>
</dbReference>
<dbReference type="InterPro" id="IPR001096">
    <property type="entry name" value="Peptidase_C13"/>
</dbReference>
<dbReference type="Pfam" id="PF01650">
    <property type="entry name" value="Peptidase_C13"/>
    <property type="match status" value="1"/>
</dbReference>
<keyword evidence="4" id="KW-1185">Reference proteome</keyword>
<evidence type="ECO:0000313" key="4">
    <source>
        <dbReference type="Proteomes" id="UP001236500"/>
    </source>
</evidence>
<keyword evidence="2" id="KW-0732">Signal</keyword>
<dbReference type="PANTHER" id="PTHR23084">
    <property type="entry name" value="PHOSPHATIDYLINOSITOL-4-PHOSPHATE 5-KINASE RELATED"/>
    <property type="match status" value="1"/>
</dbReference>
<dbReference type="SUPFAM" id="SSF82185">
    <property type="entry name" value="Histone H3 K4-specific methyltransferase SET7/9 N-terminal domain"/>
    <property type="match status" value="2"/>
</dbReference>
<sequence>MQPAHRITLLLLFTLSSPAYSLDTPAVSASSAVTLPDGSRYQGALKNGLLHGQGTLTWPDGRRYQGGFQQGVMSGDGRLEYSEDCVYLGGFQAGDFHGPGRYDCEGIVWEGEFQHGVLPKGSIAWENGDRYSGALQDFMPHGQGHRTTAHDSHYEGTFQQGLLIEGSYRDSLGHHYQGTFEGEMYHGEGELTYPDGVTLRATFEYGEANGPAVLIYNSDSGERREESAYFDAGRYYPSRWAWQDNTRTQAKRLEKRLYSEDRRLESALSKLAPQRPGVRDVYLLIVGGDGSEAVFPREVDWVATQLGHVFDLNDRQLRLSNGSGRWPLATGTSIRKSLNALDKLIDPQEDLLLVHLVSHGDSDGTLVLGVQGLDFNDLSVKDGMYWFDGLRASHQWIIVSACYSGHWQDALASPERVVFTSSAADRTSFGCDSDSQRTWFSSALYGELQQQDLEDPQAWFQRAKMRVTEMETGMGIEEESQSLPQFSVGKKFLRWWKG</sequence>
<dbReference type="EMBL" id="CP118605">
    <property type="protein sequence ID" value="WGL15166.1"/>
    <property type="molecule type" value="Genomic_DNA"/>
</dbReference>
<evidence type="ECO:0000313" key="3">
    <source>
        <dbReference type="EMBL" id="WGL15166.1"/>
    </source>
</evidence>
<gene>
    <name evidence="3" type="ORF">PVT68_10300</name>
</gene>
<name>A0ABY8N8D2_9GAMM</name>
<dbReference type="Proteomes" id="UP001236500">
    <property type="component" value="Chromosome"/>
</dbReference>
<dbReference type="Gene3D" id="2.20.110.10">
    <property type="entry name" value="Histone H3 K4-specific methyltransferase SET7/9 N-terminal domain"/>
    <property type="match status" value="2"/>
</dbReference>
<dbReference type="InterPro" id="IPR003409">
    <property type="entry name" value="MORN"/>
</dbReference>
<dbReference type="PANTHER" id="PTHR23084:SF263">
    <property type="entry name" value="MORN REPEAT-CONTAINING PROTEIN 1"/>
    <property type="match status" value="1"/>
</dbReference>
<dbReference type="SMART" id="SM00698">
    <property type="entry name" value="MORN"/>
    <property type="match status" value="5"/>
</dbReference>
<dbReference type="Gene3D" id="3.40.50.1460">
    <property type="match status" value="1"/>
</dbReference>
<feature type="chain" id="PRO_5046841408" evidence="2">
    <location>
        <begin position="22"/>
        <end position="498"/>
    </location>
</feature>
<dbReference type="InterPro" id="IPR029030">
    <property type="entry name" value="Caspase-like_dom_sf"/>
</dbReference>
<feature type="signal peptide" evidence="2">
    <location>
        <begin position="1"/>
        <end position="21"/>
    </location>
</feature>
<dbReference type="RefSeq" id="WP_280317748.1">
    <property type="nucleotide sequence ID" value="NZ_CP118605.1"/>
</dbReference>
<evidence type="ECO:0000256" key="2">
    <source>
        <dbReference type="SAM" id="SignalP"/>
    </source>
</evidence>